<organism evidence="2 3">
    <name type="scientific">Lentinula detonsa</name>
    <dbReference type="NCBI Taxonomy" id="2804962"/>
    <lineage>
        <taxon>Eukaryota</taxon>
        <taxon>Fungi</taxon>
        <taxon>Dikarya</taxon>
        <taxon>Basidiomycota</taxon>
        <taxon>Agaricomycotina</taxon>
        <taxon>Agaricomycetes</taxon>
        <taxon>Agaricomycetidae</taxon>
        <taxon>Agaricales</taxon>
        <taxon>Marasmiineae</taxon>
        <taxon>Omphalotaceae</taxon>
        <taxon>Lentinula</taxon>
    </lineage>
</organism>
<dbReference type="EMBL" id="MU802241">
    <property type="protein sequence ID" value="KAJ3979981.1"/>
    <property type="molecule type" value="Genomic_DNA"/>
</dbReference>
<sequence>MCTSTSSTLFRLLFFVSILLAAITHAAPLSPTYDERMKDYMLGPTKERNPPWILNFYDAYLDEGDRKAFTRNLCLGTQDIGNSIQDGLGVYGGDIVAKLKKDYQGYKKDEVFVKILGEPGDDKSGRDKEFSEVKALKAVGLYVDSGMAPVGRGGKEAAVIVMKKSDGVLLPIKDTIQYKNALSKEKDEMIASAKPIIRKQVVDWAVTKGFLHVDFHVDNLLFGGTETAAGISLNLPVSQVHILGFSYPGIFKVEKGVTEQQVENWFDLQWEACMVGYLSLCVKEEDEIEKKKEIVMGKAGLKFSSPARLCPTRPSKPFYSRATREDECKAPRLHAKLRSMGTVVGYTVPRKCDGTSAKLLATLPICYLGVPVKFNN</sequence>
<evidence type="ECO:0000313" key="3">
    <source>
        <dbReference type="Proteomes" id="UP001163850"/>
    </source>
</evidence>
<evidence type="ECO:0000256" key="1">
    <source>
        <dbReference type="SAM" id="SignalP"/>
    </source>
</evidence>
<reference evidence="2" key="1">
    <citation type="submission" date="2022-08" db="EMBL/GenBank/DDBJ databases">
        <authorList>
            <consortium name="DOE Joint Genome Institute"/>
            <person name="Min B."/>
            <person name="Riley R."/>
            <person name="Sierra-Patev S."/>
            <person name="Naranjo-Ortiz M."/>
            <person name="Looney B."/>
            <person name="Konkel Z."/>
            <person name="Slot J.C."/>
            <person name="Sakamoto Y."/>
            <person name="Steenwyk J.L."/>
            <person name="Rokas A."/>
            <person name="Carro J."/>
            <person name="Camarero S."/>
            <person name="Ferreira P."/>
            <person name="Molpeceres G."/>
            <person name="Ruiz-Duenas F.J."/>
            <person name="Serrano A."/>
            <person name="Henrissat B."/>
            <person name="Drula E."/>
            <person name="Hughes K.W."/>
            <person name="Mata J.L."/>
            <person name="Ishikawa N.K."/>
            <person name="Vargas-Isla R."/>
            <person name="Ushijima S."/>
            <person name="Smith C.A."/>
            <person name="Ahrendt S."/>
            <person name="Andreopoulos W."/>
            <person name="He G."/>
            <person name="Labutti K."/>
            <person name="Lipzen A."/>
            <person name="Ng V."/>
            <person name="Sandor L."/>
            <person name="Barry K."/>
            <person name="Martinez A.T."/>
            <person name="Xiao Y."/>
            <person name="Gibbons J.G."/>
            <person name="Terashima K."/>
            <person name="Hibbett D.S."/>
            <person name="Grigoriev I.V."/>
        </authorList>
    </citation>
    <scope>NUCLEOTIDE SEQUENCE</scope>
    <source>
        <strain evidence="2">TFB7829</strain>
    </source>
</reference>
<evidence type="ECO:0008006" key="4">
    <source>
        <dbReference type="Google" id="ProtNLM"/>
    </source>
</evidence>
<gene>
    <name evidence="2" type="ORF">F5890DRAFT_1589106</name>
</gene>
<feature type="signal peptide" evidence="1">
    <location>
        <begin position="1"/>
        <end position="26"/>
    </location>
</feature>
<evidence type="ECO:0000313" key="2">
    <source>
        <dbReference type="EMBL" id="KAJ3979981.1"/>
    </source>
</evidence>
<keyword evidence="1" id="KW-0732">Signal</keyword>
<name>A0AA38PRH2_9AGAR</name>
<feature type="chain" id="PRO_5041253173" description="Protein kinase domain-containing protein" evidence="1">
    <location>
        <begin position="27"/>
        <end position="376"/>
    </location>
</feature>
<protein>
    <recommendedName>
        <fullName evidence="4">Protein kinase domain-containing protein</fullName>
    </recommendedName>
</protein>
<comment type="caution">
    <text evidence="2">The sequence shown here is derived from an EMBL/GenBank/DDBJ whole genome shotgun (WGS) entry which is preliminary data.</text>
</comment>
<dbReference type="Proteomes" id="UP001163850">
    <property type="component" value="Unassembled WGS sequence"/>
</dbReference>
<accession>A0AA38PRH2</accession>
<dbReference type="AlphaFoldDB" id="A0AA38PRH2"/>
<proteinExistence type="predicted"/>